<evidence type="ECO:0000256" key="5">
    <source>
        <dbReference type="ARBA" id="ARBA00023015"/>
    </source>
</evidence>
<accession>A0A8S9YP48</accession>
<organism evidence="8 9">
    <name type="scientific">Paragonimus skrjabini miyazakii</name>
    <dbReference type="NCBI Taxonomy" id="59628"/>
    <lineage>
        <taxon>Eukaryota</taxon>
        <taxon>Metazoa</taxon>
        <taxon>Spiralia</taxon>
        <taxon>Lophotrochozoa</taxon>
        <taxon>Platyhelminthes</taxon>
        <taxon>Trematoda</taxon>
        <taxon>Digenea</taxon>
        <taxon>Plagiorchiida</taxon>
        <taxon>Troglotremata</taxon>
        <taxon>Troglotrematidae</taxon>
        <taxon>Paragonimus</taxon>
    </lineage>
</organism>
<evidence type="ECO:0000313" key="9">
    <source>
        <dbReference type="Proteomes" id="UP000822476"/>
    </source>
</evidence>
<evidence type="ECO:0000256" key="4">
    <source>
        <dbReference type="ARBA" id="ARBA00022833"/>
    </source>
</evidence>
<dbReference type="InterPro" id="IPR019135">
    <property type="entry name" value="Polycomb_protein_VEFS-Box"/>
</dbReference>
<evidence type="ECO:0000259" key="7">
    <source>
        <dbReference type="Pfam" id="PF09733"/>
    </source>
</evidence>
<dbReference type="GO" id="GO:0008270">
    <property type="term" value="F:zinc ion binding"/>
    <property type="evidence" value="ECO:0007669"/>
    <property type="project" value="UniProtKB-KW"/>
</dbReference>
<comment type="similarity">
    <text evidence="1">Belongs to the VEFS (VRN2-EMF2-FIS2-SU(Z)12) family.</text>
</comment>
<dbReference type="CDD" id="cd21551">
    <property type="entry name" value="VEFS-box_SUZ12"/>
    <property type="match status" value="1"/>
</dbReference>
<evidence type="ECO:0000256" key="3">
    <source>
        <dbReference type="ARBA" id="ARBA00022771"/>
    </source>
</evidence>
<evidence type="ECO:0000256" key="2">
    <source>
        <dbReference type="ARBA" id="ARBA00022723"/>
    </source>
</evidence>
<dbReference type="GO" id="GO:0031490">
    <property type="term" value="F:chromatin DNA binding"/>
    <property type="evidence" value="ECO:0007669"/>
    <property type="project" value="TreeGrafter"/>
</dbReference>
<comment type="caution">
    <text evidence="8">The sequence shown here is derived from an EMBL/GenBank/DDBJ whole genome shotgun (WGS) entry which is preliminary data.</text>
</comment>
<reference evidence="8" key="1">
    <citation type="submission" date="2019-07" db="EMBL/GenBank/DDBJ databases">
        <title>Annotation for the trematode Paragonimus miyazaki's.</title>
        <authorList>
            <person name="Choi Y.-J."/>
        </authorList>
    </citation>
    <scope>NUCLEOTIDE SEQUENCE</scope>
    <source>
        <strain evidence="8">Japan</strain>
    </source>
</reference>
<name>A0A8S9YP48_9TREM</name>
<keyword evidence="6" id="KW-0804">Transcription</keyword>
<gene>
    <name evidence="8" type="ORF">EG68_08813</name>
</gene>
<dbReference type="Pfam" id="PF09733">
    <property type="entry name" value="VEFS-Box"/>
    <property type="match status" value="1"/>
</dbReference>
<dbReference type="PANTHER" id="PTHR22597">
    <property type="entry name" value="POLYCOMB GROUP PROTEIN"/>
    <property type="match status" value="1"/>
</dbReference>
<keyword evidence="4" id="KW-0862">Zinc</keyword>
<feature type="domain" description="Polycomb protein VEFS-Box" evidence="7">
    <location>
        <begin position="3"/>
        <end position="121"/>
    </location>
</feature>
<dbReference type="Proteomes" id="UP000822476">
    <property type="component" value="Unassembled WGS sequence"/>
</dbReference>
<keyword evidence="3" id="KW-0863">Zinc-finger</keyword>
<evidence type="ECO:0000256" key="6">
    <source>
        <dbReference type="ARBA" id="ARBA00023163"/>
    </source>
</evidence>
<dbReference type="EMBL" id="JTDE01004573">
    <property type="protein sequence ID" value="KAF7254861.1"/>
    <property type="molecule type" value="Genomic_DNA"/>
</dbReference>
<dbReference type="AlphaFoldDB" id="A0A8S9YP48"/>
<dbReference type="OrthoDB" id="166746at2759"/>
<keyword evidence="2" id="KW-0479">Metal-binding</keyword>
<protein>
    <recommendedName>
        <fullName evidence="7">Polycomb protein VEFS-Box domain-containing protein</fullName>
    </recommendedName>
</protein>
<dbReference type="GO" id="GO:0035098">
    <property type="term" value="C:ESC/E(Z) complex"/>
    <property type="evidence" value="ECO:0007669"/>
    <property type="project" value="TreeGrafter"/>
</dbReference>
<proteinExistence type="inferred from homology"/>
<dbReference type="GO" id="GO:0016586">
    <property type="term" value="C:RSC-type complex"/>
    <property type="evidence" value="ECO:0007669"/>
    <property type="project" value="TreeGrafter"/>
</dbReference>
<keyword evidence="5" id="KW-0805">Transcription regulation</keyword>
<evidence type="ECO:0000313" key="8">
    <source>
        <dbReference type="EMBL" id="KAF7254861.1"/>
    </source>
</evidence>
<dbReference type="PANTHER" id="PTHR22597:SF0">
    <property type="entry name" value="POLYCOMB PROTEIN SUZ12"/>
    <property type="match status" value="1"/>
</dbReference>
<keyword evidence="9" id="KW-1185">Reference proteome</keyword>
<sequence length="142" mass="16458">MAIGHNRVYYHTRSVQPIRACEFDFDSEAEDAPDWLRQHYQRKVEEFTDVNQGEKQIMQLWNALLLSIGPSELVVCDTQLVNLAAYFLHCYAQSIHRRRLRNNLILHFANLVDYGLLSAGQLRQLMSMYDSLVLSTGLVQQS</sequence>
<evidence type="ECO:0000256" key="1">
    <source>
        <dbReference type="ARBA" id="ARBA00007416"/>
    </source>
</evidence>